<name>A0ABY4FT97_9MICO</name>
<gene>
    <name evidence="4" type="ORF">MUN76_10735</name>
</gene>
<dbReference type="Proteomes" id="UP000831775">
    <property type="component" value="Chromosome"/>
</dbReference>
<dbReference type="PRINTS" id="PR00081">
    <property type="entry name" value="GDHRDH"/>
</dbReference>
<keyword evidence="2" id="KW-0560">Oxidoreductase</keyword>
<dbReference type="Gene3D" id="3.40.50.720">
    <property type="entry name" value="NAD(P)-binding Rossmann-like Domain"/>
    <property type="match status" value="1"/>
</dbReference>
<dbReference type="InterPro" id="IPR020904">
    <property type="entry name" value="Sc_DH/Rdtase_CS"/>
</dbReference>
<organism evidence="4 5">
    <name type="scientific">Leucobacter rhizosphaerae</name>
    <dbReference type="NCBI Taxonomy" id="2932245"/>
    <lineage>
        <taxon>Bacteria</taxon>
        <taxon>Bacillati</taxon>
        <taxon>Actinomycetota</taxon>
        <taxon>Actinomycetes</taxon>
        <taxon>Micrococcales</taxon>
        <taxon>Microbacteriaceae</taxon>
        <taxon>Leucobacter</taxon>
    </lineage>
</organism>
<dbReference type="InterPro" id="IPR002347">
    <property type="entry name" value="SDR_fam"/>
</dbReference>
<dbReference type="SUPFAM" id="SSF51735">
    <property type="entry name" value="NAD(P)-binding Rossmann-fold domains"/>
    <property type="match status" value="1"/>
</dbReference>
<dbReference type="RefSeq" id="WP_244684579.1">
    <property type="nucleotide sequence ID" value="NZ_CP095043.1"/>
</dbReference>
<evidence type="ECO:0000256" key="2">
    <source>
        <dbReference type="ARBA" id="ARBA00023002"/>
    </source>
</evidence>
<evidence type="ECO:0000313" key="4">
    <source>
        <dbReference type="EMBL" id="UOQ59526.1"/>
    </source>
</evidence>
<sequence length="263" mass="27464">MATTNPSASSTGASHDAPRGAALITGAGGALGRATALRLAADGFAVAVLGRESEELRETATLLADAGHRGHTVVCDLREPASIAAAVDEVERELGPLTAVINNAAIYPPTPFLEIPLAEYEDVVRVNQTGYFLVAQESAKRMVPRGAGAIVNVSSITFHGGWANLASYVSTKGASVGLTRALARELGGSGIRVNAVSPGAFPTKAEEIHENPEQYTQWVLDRQSLKRRGGNEELASVISFLVGPDSSFLTGQTLNVDGGWVME</sequence>
<dbReference type="Pfam" id="PF13561">
    <property type="entry name" value="adh_short_C2"/>
    <property type="match status" value="1"/>
</dbReference>
<accession>A0ABY4FT97</accession>
<dbReference type="PANTHER" id="PTHR43669">
    <property type="entry name" value="5-KETO-D-GLUCONATE 5-REDUCTASE"/>
    <property type="match status" value="1"/>
</dbReference>
<dbReference type="PRINTS" id="PR00080">
    <property type="entry name" value="SDRFAMILY"/>
</dbReference>
<dbReference type="CDD" id="cd05233">
    <property type="entry name" value="SDR_c"/>
    <property type="match status" value="1"/>
</dbReference>
<protein>
    <submittedName>
        <fullName evidence="4">SDR family oxidoreductase</fullName>
    </submittedName>
</protein>
<evidence type="ECO:0000256" key="1">
    <source>
        <dbReference type="ARBA" id="ARBA00006484"/>
    </source>
</evidence>
<dbReference type="EMBL" id="CP095043">
    <property type="protein sequence ID" value="UOQ59526.1"/>
    <property type="molecule type" value="Genomic_DNA"/>
</dbReference>
<evidence type="ECO:0000313" key="5">
    <source>
        <dbReference type="Proteomes" id="UP000831775"/>
    </source>
</evidence>
<dbReference type="SMART" id="SM00822">
    <property type="entry name" value="PKS_KR"/>
    <property type="match status" value="1"/>
</dbReference>
<evidence type="ECO:0000259" key="3">
    <source>
        <dbReference type="SMART" id="SM00822"/>
    </source>
</evidence>
<keyword evidence="5" id="KW-1185">Reference proteome</keyword>
<proteinExistence type="inferred from homology"/>
<feature type="domain" description="Ketoreductase" evidence="3">
    <location>
        <begin position="20"/>
        <end position="199"/>
    </location>
</feature>
<dbReference type="InterPro" id="IPR057326">
    <property type="entry name" value="KR_dom"/>
</dbReference>
<reference evidence="4 5" key="1">
    <citation type="submission" date="2022-04" db="EMBL/GenBank/DDBJ databases">
        <title>Leucobacter sp. isolated from rhizosphere of onion.</title>
        <authorList>
            <person name="Won M."/>
            <person name="Lee C.-M."/>
            <person name="Woen H.-Y."/>
            <person name="Kwon S.-W."/>
        </authorList>
    </citation>
    <scope>NUCLEOTIDE SEQUENCE [LARGE SCALE GENOMIC DNA]</scope>
    <source>
        <strain evidence="4 5">H25R-14</strain>
    </source>
</reference>
<dbReference type="PANTHER" id="PTHR43669:SF3">
    <property type="entry name" value="ALCOHOL DEHYDROGENASE, PUTATIVE (AFU_ORTHOLOGUE AFUA_3G03445)-RELATED"/>
    <property type="match status" value="1"/>
</dbReference>
<dbReference type="PROSITE" id="PS00061">
    <property type="entry name" value="ADH_SHORT"/>
    <property type="match status" value="1"/>
</dbReference>
<comment type="similarity">
    <text evidence="1">Belongs to the short-chain dehydrogenases/reductases (SDR) family.</text>
</comment>
<dbReference type="InterPro" id="IPR036291">
    <property type="entry name" value="NAD(P)-bd_dom_sf"/>
</dbReference>